<reference evidence="2" key="1">
    <citation type="journal article" date="2019" name="Int. J. Syst. Evol. Microbiol.">
        <title>The Global Catalogue of Microorganisms (GCM) 10K type strain sequencing project: providing services to taxonomists for standard genome sequencing and annotation.</title>
        <authorList>
            <consortium name="The Broad Institute Genomics Platform"/>
            <consortium name="The Broad Institute Genome Sequencing Center for Infectious Disease"/>
            <person name="Wu L."/>
            <person name="Ma J."/>
        </authorList>
    </citation>
    <scope>NUCLEOTIDE SEQUENCE [LARGE SCALE GENOMIC DNA]</scope>
    <source>
        <strain evidence="2">JCM 4594</strain>
    </source>
</reference>
<sequence>MVGLFWIDAENVHLGTPGATATAEVLLTPEVLRVTGPAAGQWPWGEVTALTVTGAPVRSAGVRWAGRAATVAAAALDLWMPGSPEMMTVAVGTRDGAHVEVLVPSGAATAYTRREVDLSHALLTRFVEGTSSPALPSRWWGTRDGTGQLRSREREAVLEEWLAAP</sequence>
<keyword evidence="2" id="KW-1185">Reference proteome</keyword>
<comment type="caution">
    <text evidence="1">The sequence shown here is derived from an EMBL/GenBank/DDBJ whole genome shotgun (WGS) entry which is preliminary data.</text>
</comment>
<dbReference type="EMBL" id="BMUU01000006">
    <property type="protein sequence ID" value="GGY43427.1"/>
    <property type="molecule type" value="Genomic_DNA"/>
</dbReference>
<organism evidence="1 2">
    <name type="scientific">Streptomyces xanthochromogenes</name>
    <dbReference type="NCBI Taxonomy" id="67384"/>
    <lineage>
        <taxon>Bacteria</taxon>
        <taxon>Bacillati</taxon>
        <taxon>Actinomycetota</taxon>
        <taxon>Actinomycetes</taxon>
        <taxon>Kitasatosporales</taxon>
        <taxon>Streptomycetaceae</taxon>
        <taxon>Streptomyces</taxon>
    </lineage>
</organism>
<name>A0ABQ3AED4_9ACTN</name>
<accession>A0ABQ3AED4</accession>
<evidence type="ECO:0000313" key="2">
    <source>
        <dbReference type="Proteomes" id="UP000600946"/>
    </source>
</evidence>
<proteinExistence type="predicted"/>
<dbReference type="Proteomes" id="UP000600946">
    <property type="component" value="Unassembled WGS sequence"/>
</dbReference>
<protein>
    <submittedName>
        <fullName evidence="1">Uncharacterized protein</fullName>
    </submittedName>
</protein>
<gene>
    <name evidence="1" type="ORF">GCM10010326_42170</name>
</gene>
<dbReference type="GeneID" id="96292148"/>
<dbReference type="RefSeq" id="WP_190027956.1">
    <property type="nucleotide sequence ID" value="NZ_BMUU01000006.1"/>
</dbReference>
<evidence type="ECO:0000313" key="1">
    <source>
        <dbReference type="EMBL" id="GGY43427.1"/>
    </source>
</evidence>